<evidence type="ECO:0000256" key="8">
    <source>
        <dbReference type="SAM" id="MobiDB-lite"/>
    </source>
</evidence>
<name>A0A9P6XAP4_RHIOR</name>
<dbReference type="GO" id="GO:0006986">
    <property type="term" value="P:response to unfolded protein"/>
    <property type="evidence" value="ECO:0007669"/>
    <property type="project" value="UniProtKB-KW"/>
</dbReference>
<dbReference type="GO" id="GO:0003677">
    <property type="term" value="F:DNA binding"/>
    <property type="evidence" value="ECO:0007669"/>
    <property type="project" value="UniProtKB-KW"/>
</dbReference>
<reference evidence="10" key="1">
    <citation type="journal article" date="2020" name="Microb. Genom.">
        <title>Genetic diversity of clinical and environmental Mucorales isolates obtained from an investigation of mucormycosis cases among solid organ transplant recipients.</title>
        <authorList>
            <person name="Nguyen M.H."/>
            <person name="Kaul D."/>
            <person name="Muto C."/>
            <person name="Cheng S.J."/>
            <person name="Richter R.A."/>
            <person name="Bruno V.M."/>
            <person name="Liu G."/>
            <person name="Beyhan S."/>
            <person name="Sundermann A.J."/>
            <person name="Mounaud S."/>
            <person name="Pasculle A.W."/>
            <person name="Nierman W.C."/>
            <person name="Driscoll E."/>
            <person name="Cumbie R."/>
            <person name="Clancy C.J."/>
            <person name="Dupont C.L."/>
        </authorList>
    </citation>
    <scope>NUCLEOTIDE SEQUENCE</scope>
    <source>
        <strain evidence="10">GL11</strain>
    </source>
</reference>
<gene>
    <name evidence="10" type="ORF">G6F64_005381</name>
</gene>
<keyword evidence="4" id="KW-0238">DNA-binding</keyword>
<evidence type="ECO:0000259" key="9">
    <source>
        <dbReference type="PROSITE" id="PS50217"/>
    </source>
</evidence>
<evidence type="ECO:0000256" key="1">
    <source>
        <dbReference type="ARBA" id="ARBA00004123"/>
    </source>
</evidence>
<dbReference type="PROSITE" id="PS50217">
    <property type="entry name" value="BZIP"/>
    <property type="match status" value="1"/>
</dbReference>
<dbReference type="SUPFAM" id="SSF57959">
    <property type="entry name" value="Leucine zipper domain"/>
    <property type="match status" value="1"/>
</dbReference>
<evidence type="ECO:0000256" key="3">
    <source>
        <dbReference type="ARBA" id="ARBA00023015"/>
    </source>
</evidence>
<dbReference type="OrthoDB" id="674948at2759"/>
<dbReference type="Gene3D" id="1.20.5.170">
    <property type="match status" value="1"/>
</dbReference>
<dbReference type="InterPro" id="IPR044280">
    <property type="entry name" value="Hac1/HY5"/>
</dbReference>
<proteinExistence type="inferred from homology"/>
<dbReference type="PROSITE" id="PS00036">
    <property type="entry name" value="BZIP_BASIC"/>
    <property type="match status" value="1"/>
</dbReference>
<dbReference type="GO" id="GO:0000981">
    <property type="term" value="F:DNA-binding transcription factor activity, RNA polymerase II-specific"/>
    <property type="evidence" value="ECO:0007669"/>
    <property type="project" value="InterPro"/>
</dbReference>
<dbReference type="SMART" id="SM00338">
    <property type="entry name" value="BRLZ"/>
    <property type="match status" value="1"/>
</dbReference>
<keyword evidence="3" id="KW-0805">Transcription regulation</keyword>
<evidence type="ECO:0000256" key="4">
    <source>
        <dbReference type="ARBA" id="ARBA00023125"/>
    </source>
</evidence>
<dbReference type="InterPro" id="IPR046347">
    <property type="entry name" value="bZIP_sf"/>
</dbReference>
<comment type="similarity">
    <text evidence="2">Belongs to the bZIP family.</text>
</comment>
<protein>
    <recommendedName>
        <fullName evidence="9">BZIP domain-containing protein</fullName>
    </recommendedName>
</protein>
<dbReference type="InterPro" id="IPR004827">
    <property type="entry name" value="bZIP"/>
</dbReference>
<keyword evidence="6" id="KW-0834">Unfolded protein response</keyword>
<accession>A0A9P6XAP4</accession>
<comment type="caution">
    <text evidence="10">The sequence shown here is derived from an EMBL/GenBank/DDBJ whole genome shotgun (WGS) entry which is preliminary data.</text>
</comment>
<evidence type="ECO:0000256" key="6">
    <source>
        <dbReference type="ARBA" id="ARBA00023230"/>
    </source>
</evidence>
<keyword evidence="7" id="KW-0539">Nucleus</keyword>
<evidence type="ECO:0000256" key="2">
    <source>
        <dbReference type="ARBA" id="ARBA00007163"/>
    </source>
</evidence>
<dbReference type="EMBL" id="JAANQT010000651">
    <property type="protein sequence ID" value="KAG1309350.1"/>
    <property type="molecule type" value="Genomic_DNA"/>
</dbReference>
<dbReference type="PANTHER" id="PTHR46714">
    <property type="entry name" value="TRANSCRIPTIONAL ACTIVATOR HAC1"/>
    <property type="match status" value="1"/>
</dbReference>
<evidence type="ECO:0000256" key="7">
    <source>
        <dbReference type="ARBA" id="ARBA00023242"/>
    </source>
</evidence>
<dbReference type="Proteomes" id="UP000716291">
    <property type="component" value="Unassembled WGS sequence"/>
</dbReference>
<keyword evidence="11" id="KW-1185">Reference proteome</keyword>
<comment type="subcellular location">
    <subcellularLocation>
        <location evidence="1">Nucleus</location>
    </subcellularLocation>
</comment>
<evidence type="ECO:0000313" key="11">
    <source>
        <dbReference type="Proteomes" id="UP000716291"/>
    </source>
</evidence>
<evidence type="ECO:0000256" key="5">
    <source>
        <dbReference type="ARBA" id="ARBA00023163"/>
    </source>
</evidence>
<dbReference type="GO" id="GO:0005634">
    <property type="term" value="C:nucleus"/>
    <property type="evidence" value="ECO:0007669"/>
    <property type="project" value="UniProtKB-SubCell"/>
</dbReference>
<dbReference type="AlphaFoldDB" id="A0A9P6XAP4"/>
<organism evidence="10 11">
    <name type="scientific">Rhizopus oryzae</name>
    <name type="common">Mucormycosis agent</name>
    <name type="synonym">Rhizopus arrhizus var. delemar</name>
    <dbReference type="NCBI Taxonomy" id="64495"/>
    <lineage>
        <taxon>Eukaryota</taxon>
        <taxon>Fungi</taxon>
        <taxon>Fungi incertae sedis</taxon>
        <taxon>Mucoromycota</taxon>
        <taxon>Mucoromycotina</taxon>
        <taxon>Mucoromycetes</taxon>
        <taxon>Mucorales</taxon>
        <taxon>Mucorineae</taxon>
        <taxon>Rhizopodaceae</taxon>
        <taxon>Rhizopus</taxon>
    </lineage>
</organism>
<sequence length="191" mass="21756">MSSNSSNTDLINQLLSLPVDFTMDPLVIPTITNVVRPKKSRVTLEDKDQKTKERILRNRAAAQESRDKKRRYVSDLESSNKRLEEENGQMKKKMKHLEEENMSLACQLESISKQFAALQAQIKFNTNSTFLFNDFCAEVIKPESKNQSQLLVPSPILSPSLSTDEDSSVYSPNSHDLLDDLLDWNGQQHTL</sequence>
<evidence type="ECO:0000313" key="10">
    <source>
        <dbReference type="EMBL" id="KAG1309350.1"/>
    </source>
</evidence>
<feature type="compositionally biased region" description="Basic and acidic residues" evidence="8">
    <location>
        <begin position="64"/>
        <end position="89"/>
    </location>
</feature>
<dbReference type="Pfam" id="PF00170">
    <property type="entry name" value="bZIP_1"/>
    <property type="match status" value="1"/>
</dbReference>
<keyword evidence="5" id="KW-0804">Transcription</keyword>
<dbReference type="PANTHER" id="PTHR46714:SF6">
    <property type="entry name" value="TRANSCRIPTIONAL ACTIVATOR HAC1"/>
    <property type="match status" value="1"/>
</dbReference>
<feature type="region of interest" description="Disordered" evidence="8">
    <location>
        <begin position="59"/>
        <end position="89"/>
    </location>
</feature>
<feature type="domain" description="BZIP" evidence="9">
    <location>
        <begin position="48"/>
        <end position="111"/>
    </location>
</feature>
<dbReference type="GO" id="GO:0045944">
    <property type="term" value="P:positive regulation of transcription by RNA polymerase II"/>
    <property type="evidence" value="ECO:0007669"/>
    <property type="project" value="InterPro"/>
</dbReference>